<evidence type="ECO:0000313" key="1">
    <source>
        <dbReference type="EMBL" id="KNE59826.1"/>
    </source>
</evidence>
<dbReference type="EMBL" id="GG745335">
    <property type="protein sequence ID" value="KNE59826.1"/>
    <property type="molecule type" value="Genomic_DNA"/>
</dbReference>
<dbReference type="Proteomes" id="UP000054350">
    <property type="component" value="Unassembled WGS sequence"/>
</dbReference>
<proteinExistence type="predicted"/>
<gene>
    <name evidence="1" type="ORF">AMAG_05282</name>
</gene>
<organism evidence="1 2">
    <name type="scientific">Allomyces macrogynus (strain ATCC 38327)</name>
    <name type="common">Allomyces javanicus var. macrogynus</name>
    <dbReference type="NCBI Taxonomy" id="578462"/>
    <lineage>
        <taxon>Eukaryota</taxon>
        <taxon>Fungi</taxon>
        <taxon>Fungi incertae sedis</taxon>
        <taxon>Blastocladiomycota</taxon>
        <taxon>Blastocladiomycetes</taxon>
        <taxon>Blastocladiales</taxon>
        <taxon>Blastocladiaceae</taxon>
        <taxon>Allomyces</taxon>
    </lineage>
</organism>
<dbReference type="OrthoDB" id="10348906at2759"/>
<reference evidence="1 2" key="1">
    <citation type="submission" date="2009-11" db="EMBL/GenBank/DDBJ databases">
        <title>Annotation of Allomyces macrogynus ATCC 38327.</title>
        <authorList>
            <consortium name="The Broad Institute Genome Sequencing Platform"/>
            <person name="Russ C."/>
            <person name="Cuomo C."/>
            <person name="Burger G."/>
            <person name="Gray M.W."/>
            <person name="Holland P.W.H."/>
            <person name="King N."/>
            <person name="Lang F.B.F."/>
            <person name="Roger A.J."/>
            <person name="Ruiz-Trillo I."/>
            <person name="Young S.K."/>
            <person name="Zeng Q."/>
            <person name="Gargeya S."/>
            <person name="Fitzgerald M."/>
            <person name="Haas B."/>
            <person name="Abouelleil A."/>
            <person name="Alvarado L."/>
            <person name="Arachchi H.M."/>
            <person name="Berlin A."/>
            <person name="Chapman S.B."/>
            <person name="Gearin G."/>
            <person name="Goldberg J."/>
            <person name="Griggs A."/>
            <person name="Gujja S."/>
            <person name="Hansen M."/>
            <person name="Heiman D."/>
            <person name="Howarth C."/>
            <person name="Larimer J."/>
            <person name="Lui A."/>
            <person name="MacDonald P.J.P."/>
            <person name="McCowen C."/>
            <person name="Montmayeur A."/>
            <person name="Murphy C."/>
            <person name="Neiman D."/>
            <person name="Pearson M."/>
            <person name="Priest M."/>
            <person name="Roberts A."/>
            <person name="Saif S."/>
            <person name="Shea T."/>
            <person name="Sisk P."/>
            <person name="Stolte C."/>
            <person name="Sykes S."/>
            <person name="Wortman J."/>
            <person name="Nusbaum C."/>
            <person name="Birren B."/>
        </authorList>
    </citation>
    <scope>NUCLEOTIDE SEQUENCE [LARGE SCALE GENOMIC DNA]</scope>
    <source>
        <strain evidence="1 2">ATCC 38327</strain>
    </source>
</reference>
<keyword evidence="2" id="KW-1185">Reference proteome</keyword>
<sequence length="157" mass="17117">MLARTFQPVRSAVRAFLPRRHHSSSAHLHPLLRNPVPWPAPPARAPRPPVDVPWLAQLAGFQRVPDHVDAAVDELLTLVEHGLVAGTPAHDPLVTLRDAYRLGDDAAVTLDDLRDGNEKPCAREPPYLALSNGEVRAGMYVVEGGQVIKRSGNAVEE</sequence>
<evidence type="ECO:0000313" key="2">
    <source>
        <dbReference type="Proteomes" id="UP000054350"/>
    </source>
</evidence>
<protein>
    <submittedName>
        <fullName evidence="1">Uncharacterized protein</fullName>
    </submittedName>
</protein>
<name>A0A0L0SBG7_ALLM3</name>
<dbReference type="VEuPathDB" id="FungiDB:AMAG_05282"/>
<accession>A0A0L0SBG7</accession>
<dbReference type="AlphaFoldDB" id="A0A0L0SBG7"/>
<reference evidence="2" key="2">
    <citation type="submission" date="2009-11" db="EMBL/GenBank/DDBJ databases">
        <title>The Genome Sequence of Allomyces macrogynus strain ATCC 38327.</title>
        <authorList>
            <consortium name="The Broad Institute Genome Sequencing Platform"/>
            <person name="Russ C."/>
            <person name="Cuomo C."/>
            <person name="Shea T."/>
            <person name="Young S.K."/>
            <person name="Zeng Q."/>
            <person name="Koehrsen M."/>
            <person name="Haas B."/>
            <person name="Borodovsky M."/>
            <person name="Guigo R."/>
            <person name="Alvarado L."/>
            <person name="Berlin A."/>
            <person name="Borenstein D."/>
            <person name="Chen Z."/>
            <person name="Engels R."/>
            <person name="Freedman E."/>
            <person name="Gellesch M."/>
            <person name="Goldberg J."/>
            <person name="Griggs A."/>
            <person name="Gujja S."/>
            <person name="Heiman D."/>
            <person name="Hepburn T."/>
            <person name="Howarth C."/>
            <person name="Jen D."/>
            <person name="Larson L."/>
            <person name="Lewis B."/>
            <person name="Mehta T."/>
            <person name="Park D."/>
            <person name="Pearson M."/>
            <person name="Roberts A."/>
            <person name="Saif S."/>
            <person name="Shenoy N."/>
            <person name="Sisk P."/>
            <person name="Stolte C."/>
            <person name="Sykes S."/>
            <person name="Walk T."/>
            <person name="White J."/>
            <person name="Yandava C."/>
            <person name="Burger G."/>
            <person name="Gray M.W."/>
            <person name="Holland P.W.H."/>
            <person name="King N."/>
            <person name="Lang F.B.F."/>
            <person name="Roger A.J."/>
            <person name="Ruiz-Trillo I."/>
            <person name="Lander E."/>
            <person name="Nusbaum C."/>
        </authorList>
    </citation>
    <scope>NUCLEOTIDE SEQUENCE [LARGE SCALE GENOMIC DNA]</scope>
    <source>
        <strain evidence="2">ATCC 38327</strain>
    </source>
</reference>